<evidence type="ECO:0000313" key="3">
    <source>
        <dbReference type="Proteomes" id="UP000740926"/>
    </source>
</evidence>
<dbReference type="PANTHER" id="PTHR35870:SF1">
    <property type="entry name" value="PROTEIN, PUTATIVE (AFU_ORTHOLOGUE AFUA_5G03330)-RELATED"/>
    <property type="match status" value="1"/>
</dbReference>
<dbReference type="EMBL" id="JAANIU010000095">
    <property type="protein sequence ID" value="KAG1575298.1"/>
    <property type="molecule type" value="Genomic_DNA"/>
</dbReference>
<dbReference type="OMA" id="NHWNAWK"/>
<keyword evidence="1" id="KW-0560">Oxidoreductase</keyword>
<evidence type="ECO:0000256" key="1">
    <source>
        <dbReference type="ARBA" id="ARBA00023002"/>
    </source>
</evidence>
<protein>
    <submittedName>
        <fullName evidence="2">Uncharacterized protein</fullName>
    </submittedName>
</protein>
<organism evidence="2 3">
    <name type="scientific">Rhizopus delemar</name>
    <dbReference type="NCBI Taxonomy" id="936053"/>
    <lineage>
        <taxon>Eukaryota</taxon>
        <taxon>Fungi</taxon>
        <taxon>Fungi incertae sedis</taxon>
        <taxon>Mucoromycota</taxon>
        <taxon>Mucoromycotina</taxon>
        <taxon>Mucoromycetes</taxon>
        <taxon>Mucorales</taxon>
        <taxon>Mucorineae</taxon>
        <taxon>Rhizopodaceae</taxon>
        <taxon>Rhizopus</taxon>
    </lineage>
</organism>
<comment type="caution">
    <text evidence="2">The sequence shown here is derived from an EMBL/GenBank/DDBJ whole genome shotgun (WGS) entry which is preliminary data.</text>
</comment>
<sequence length="484" mass="55074">MSNFTPAIPSKLETFILVLPGINKEAHTLSEQLILKNNKDFDIFINDKKFHNHFVHHLLAAYSFGANKEKLQEIFEIHAKTQRPIPSSIRKITRENYKEFLNQADAYTDFQFFFQSEIDAYGMVDTVRRWVWHGDFLARAFAGLLHPLIHIGHGLEFGVSSIVAEGLSLLACTEASYSKIIPNLPELQVGSLIPVQVQSYANNSGSSEKGWVNQWISKLSETVSNLEISDPMALSTTATVAEKYDDDIDSHLSTIPPCLRESKLLEMFIKIKQDSVFNGIVSHEEEDEFYKIFSNPHAVSRIKYYIQLWHMEQGQKDTQSKFKDLHLFSALLLGATGFRKDYPEVIKLDFFLMHALTSSEFIHQYLARITPSESTIFLLGQLASLIVAYIASNRPALHVESLLRYESPLDEVNINNPWTVLFEKSLDCKEVHVIKSVRSCAVGQVIHGHHPDACFSDIWLKVAKMCVDVNGNWTYGVGFDDEWK</sequence>
<name>A0A9P6ZDR5_9FUNG</name>
<dbReference type="Proteomes" id="UP000740926">
    <property type="component" value="Unassembled WGS sequence"/>
</dbReference>
<reference evidence="2 3" key="1">
    <citation type="journal article" date="2020" name="Microb. Genom.">
        <title>Genetic diversity of clinical and environmental Mucorales isolates obtained from an investigation of mucormycosis cases among solid organ transplant recipients.</title>
        <authorList>
            <person name="Nguyen M.H."/>
            <person name="Kaul D."/>
            <person name="Muto C."/>
            <person name="Cheng S.J."/>
            <person name="Richter R.A."/>
            <person name="Bruno V.M."/>
            <person name="Liu G."/>
            <person name="Beyhan S."/>
            <person name="Sundermann A.J."/>
            <person name="Mounaud S."/>
            <person name="Pasculle A.W."/>
            <person name="Nierman W.C."/>
            <person name="Driscoll E."/>
            <person name="Cumbie R."/>
            <person name="Clancy C.J."/>
            <person name="Dupont C.L."/>
        </authorList>
    </citation>
    <scope>NUCLEOTIDE SEQUENCE [LARGE SCALE GENOMIC DNA]</scope>
    <source>
        <strain evidence="2 3">GL24</strain>
    </source>
</reference>
<dbReference type="AlphaFoldDB" id="A0A9P6ZDR5"/>
<dbReference type="InterPro" id="IPR025337">
    <property type="entry name" value="Questin_oxidase-like"/>
</dbReference>
<dbReference type="GO" id="GO:0016491">
    <property type="term" value="F:oxidoreductase activity"/>
    <property type="evidence" value="ECO:0007669"/>
    <property type="project" value="UniProtKB-KW"/>
</dbReference>
<keyword evidence="3" id="KW-1185">Reference proteome</keyword>
<gene>
    <name evidence="2" type="ORF">G6F50_001200</name>
</gene>
<dbReference type="PANTHER" id="PTHR35870">
    <property type="entry name" value="PROTEIN, PUTATIVE (AFU_ORTHOLOGUE AFUA_5G03330)-RELATED"/>
    <property type="match status" value="1"/>
</dbReference>
<proteinExistence type="predicted"/>
<evidence type="ECO:0000313" key="2">
    <source>
        <dbReference type="EMBL" id="KAG1575298.1"/>
    </source>
</evidence>
<dbReference type="Pfam" id="PF14027">
    <property type="entry name" value="Questin_oxidase"/>
    <property type="match status" value="1"/>
</dbReference>
<accession>A0A9P6ZDR5</accession>